<organism evidence="1 2">
    <name type="scientific">Leisingera methylohalidivorans DSM 14336</name>
    <dbReference type="NCBI Taxonomy" id="999552"/>
    <lineage>
        <taxon>Bacteria</taxon>
        <taxon>Pseudomonadati</taxon>
        <taxon>Pseudomonadota</taxon>
        <taxon>Alphaproteobacteria</taxon>
        <taxon>Rhodobacterales</taxon>
        <taxon>Roseobacteraceae</taxon>
        <taxon>Leisingera</taxon>
    </lineage>
</organism>
<protein>
    <submittedName>
        <fullName evidence="1">Uncharacterized protein</fullName>
    </submittedName>
</protein>
<dbReference type="STRING" id="999552.METH_05010"/>
<reference evidence="1 2" key="1">
    <citation type="submission" date="2013-09" db="EMBL/GenBank/DDBJ databases">
        <authorList>
            <consortium name="DOE Joint Genome Institute"/>
            <person name="Klenk H.-P."/>
            <person name="Huntemann M."/>
            <person name="Han J."/>
            <person name="Chen A."/>
            <person name="Kyrpides N."/>
            <person name="Mavromatis K."/>
            <person name="Markowitz V."/>
            <person name="Palaniappan K."/>
            <person name="Ivanova N."/>
            <person name="Schaumberg A."/>
            <person name="Pati A."/>
            <person name="Liolios K."/>
            <person name="Nordberg H.P."/>
            <person name="Cantor M.N."/>
            <person name="Hua S.X."/>
            <person name="Woyke T."/>
        </authorList>
    </citation>
    <scope>NUCLEOTIDE SEQUENCE [LARGE SCALE GENOMIC DNA]</scope>
    <source>
        <strain evidence="1 2">DSM 14336</strain>
    </source>
</reference>
<sequence>MKMNKRFIASIIRSAKSETVTLPWAAARRRDGQTAKQKLG</sequence>
<name>V9VVX1_9RHOB</name>
<dbReference type="AlphaFoldDB" id="V9VVX1"/>
<dbReference type="HOGENOM" id="CLU_3291822_0_0_5"/>
<gene>
    <name evidence="1" type="ORF">METH_05010</name>
</gene>
<dbReference type="KEGG" id="lmd:METH_05010"/>
<dbReference type="Proteomes" id="UP000018780">
    <property type="component" value="Chromosome"/>
</dbReference>
<dbReference type="RefSeq" id="WP_024089293.1">
    <property type="nucleotide sequence ID" value="NC_023135.1"/>
</dbReference>
<proteinExistence type="predicted"/>
<dbReference type="PATRIC" id="fig|999552.6.peg.1001"/>
<keyword evidence="2" id="KW-1185">Reference proteome</keyword>
<evidence type="ECO:0000313" key="2">
    <source>
        <dbReference type="Proteomes" id="UP000018780"/>
    </source>
</evidence>
<evidence type="ECO:0000313" key="1">
    <source>
        <dbReference type="EMBL" id="AHD02896.1"/>
    </source>
</evidence>
<accession>V9VVX1</accession>
<dbReference type="EMBL" id="CP006773">
    <property type="protein sequence ID" value="AHD02896.1"/>
    <property type="molecule type" value="Genomic_DNA"/>
</dbReference>